<evidence type="ECO:0000259" key="1">
    <source>
        <dbReference type="Pfam" id="PF12740"/>
    </source>
</evidence>
<evidence type="ECO:0000313" key="3">
    <source>
        <dbReference type="Proteomes" id="UP000823918"/>
    </source>
</evidence>
<organism evidence="2 3">
    <name type="scientific">Candidatus Ruthenibacterium merdavium</name>
    <dbReference type="NCBI Taxonomy" id="2838752"/>
    <lineage>
        <taxon>Bacteria</taxon>
        <taxon>Bacillati</taxon>
        <taxon>Bacillota</taxon>
        <taxon>Clostridia</taxon>
        <taxon>Eubacteriales</taxon>
        <taxon>Oscillospiraceae</taxon>
        <taxon>Ruthenibacterium</taxon>
    </lineage>
</organism>
<proteinExistence type="predicted"/>
<reference evidence="2" key="1">
    <citation type="journal article" date="2021" name="PeerJ">
        <title>Extensive microbial diversity within the chicken gut microbiome revealed by metagenomics and culture.</title>
        <authorList>
            <person name="Gilroy R."/>
            <person name="Ravi A."/>
            <person name="Getino M."/>
            <person name="Pursley I."/>
            <person name="Horton D.L."/>
            <person name="Alikhan N.F."/>
            <person name="Baker D."/>
            <person name="Gharbi K."/>
            <person name="Hall N."/>
            <person name="Watson M."/>
            <person name="Adriaenssens E.M."/>
            <person name="Foster-Nyarko E."/>
            <person name="Jarju S."/>
            <person name="Secka A."/>
            <person name="Antonio M."/>
            <person name="Oren A."/>
            <person name="Chaudhuri R.R."/>
            <person name="La Ragione R."/>
            <person name="Hildebrand F."/>
            <person name="Pallen M.J."/>
        </authorList>
    </citation>
    <scope>NUCLEOTIDE SEQUENCE</scope>
    <source>
        <strain evidence="2">5933</strain>
    </source>
</reference>
<dbReference type="PANTHER" id="PTHR33428">
    <property type="entry name" value="CHLOROPHYLLASE-2, CHLOROPLASTIC"/>
    <property type="match status" value="1"/>
</dbReference>
<name>A0A9D2Q724_9FIRM</name>
<reference evidence="2" key="2">
    <citation type="submission" date="2021-04" db="EMBL/GenBank/DDBJ databases">
        <authorList>
            <person name="Gilroy R."/>
        </authorList>
    </citation>
    <scope>NUCLEOTIDE SEQUENCE</scope>
    <source>
        <strain evidence="2">5933</strain>
    </source>
</reference>
<gene>
    <name evidence="2" type="ORF">H9698_10355</name>
</gene>
<dbReference type="Gene3D" id="3.40.50.1820">
    <property type="entry name" value="alpha/beta hydrolase"/>
    <property type="match status" value="1"/>
</dbReference>
<dbReference type="SUPFAM" id="SSF53474">
    <property type="entry name" value="alpha/beta-Hydrolases"/>
    <property type="match status" value="1"/>
</dbReference>
<dbReference type="EMBL" id="DWWA01000052">
    <property type="protein sequence ID" value="HJC73174.1"/>
    <property type="molecule type" value="Genomic_DNA"/>
</dbReference>
<protein>
    <recommendedName>
        <fullName evidence="1">PET hydrolase/cutinase-like domain-containing protein</fullName>
    </recommendedName>
</protein>
<dbReference type="AlphaFoldDB" id="A0A9D2Q724"/>
<feature type="domain" description="PET hydrolase/cutinase-like" evidence="1">
    <location>
        <begin position="60"/>
        <end position="264"/>
    </location>
</feature>
<accession>A0A9D2Q724</accession>
<dbReference type="Pfam" id="PF12740">
    <property type="entry name" value="PETase"/>
    <property type="match status" value="1"/>
</dbReference>
<evidence type="ECO:0000313" key="2">
    <source>
        <dbReference type="EMBL" id="HJC73174.1"/>
    </source>
</evidence>
<sequence>MKKVIKVMIGLLAVVGLFFLLFKGCTAVLQKISRQPNAPTNYQDTVQVGGELEKEYMKKGDSEVTHYEQAVLQGFSKYTICYPSQLAEENGTYPVIVLCNGTGVPMSKYLPVAEHFASWGFIVIGTEEEYDWNGFAAEMCVRYLQLLNDSSTINDAENIFYQKIDINNIGIAGHSQGGVGVINAITTQKNKDIFKAAVAISPTNKELAAALQWDYDASKLDTPIMLISGEGGGDDWVVTGAQLSDIYNDIPDNKIMLRRKSTAHGETLYAANGYVTAWFMWQLQGDMYAASAFTGDEPEIMRNSLYQDQLIDLN</sequence>
<comment type="caution">
    <text evidence="2">The sequence shown here is derived from an EMBL/GenBank/DDBJ whole genome shotgun (WGS) entry which is preliminary data.</text>
</comment>
<dbReference type="PANTHER" id="PTHR33428:SF14">
    <property type="entry name" value="CARBOXYLESTERASE TYPE B DOMAIN-CONTAINING PROTEIN"/>
    <property type="match status" value="1"/>
</dbReference>
<dbReference type="InterPro" id="IPR041127">
    <property type="entry name" value="PET_hydrolase/cutinase-like"/>
</dbReference>
<dbReference type="InterPro" id="IPR029058">
    <property type="entry name" value="AB_hydrolase_fold"/>
</dbReference>
<dbReference type="Proteomes" id="UP000823918">
    <property type="component" value="Unassembled WGS sequence"/>
</dbReference>